<reference evidence="3 4" key="1">
    <citation type="journal article" date="2020" name="ISME J.">
        <title>Uncovering the hidden diversity of litter-decomposition mechanisms in mushroom-forming fungi.</title>
        <authorList>
            <person name="Floudas D."/>
            <person name="Bentzer J."/>
            <person name="Ahren D."/>
            <person name="Johansson T."/>
            <person name="Persson P."/>
            <person name="Tunlid A."/>
        </authorList>
    </citation>
    <scope>NUCLEOTIDE SEQUENCE [LARGE SCALE GENOMIC DNA]</scope>
    <source>
        <strain evidence="3 4">CBS 101986</strain>
    </source>
</reference>
<name>A0A8H5F5J5_9AGAR</name>
<feature type="region of interest" description="Disordered" evidence="1">
    <location>
        <begin position="1249"/>
        <end position="1269"/>
    </location>
</feature>
<feature type="signal peptide" evidence="2">
    <location>
        <begin position="1"/>
        <end position="19"/>
    </location>
</feature>
<evidence type="ECO:0000313" key="4">
    <source>
        <dbReference type="Proteomes" id="UP000567179"/>
    </source>
</evidence>
<feature type="compositionally biased region" description="Basic and acidic residues" evidence="1">
    <location>
        <begin position="1260"/>
        <end position="1269"/>
    </location>
</feature>
<dbReference type="Proteomes" id="UP000567179">
    <property type="component" value="Unassembled WGS sequence"/>
</dbReference>
<feature type="compositionally biased region" description="Low complexity" evidence="1">
    <location>
        <begin position="591"/>
        <end position="604"/>
    </location>
</feature>
<evidence type="ECO:0008006" key="5">
    <source>
        <dbReference type="Google" id="ProtNLM"/>
    </source>
</evidence>
<feature type="compositionally biased region" description="Polar residues" evidence="1">
    <location>
        <begin position="234"/>
        <end position="255"/>
    </location>
</feature>
<feature type="compositionally biased region" description="Polar residues" evidence="1">
    <location>
        <begin position="1127"/>
        <end position="1144"/>
    </location>
</feature>
<feature type="compositionally biased region" description="Basic residues" evidence="1">
    <location>
        <begin position="1017"/>
        <end position="1027"/>
    </location>
</feature>
<dbReference type="OrthoDB" id="3070249at2759"/>
<feature type="chain" id="PRO_5034491453" description="GATA-type domain-containing protein" evidence="2">
    <location>
        <begin position="20"/>
        <end position="1269"/>
    </location>
</feature>
<feature type="compositionally biased region" description="Acidic residues" evidence="1">
    <location>
        <begin position="746"/>
        <end position="760"/>
    </location>
</feature>
<feature type="region of interest" description="Disordered" evidence="1">
    <location>
        <begin position="568"/>
        <end position="607"/>
    </location>
</feature>
<feature type="compositionally biased region" description="Basic and acidic residues" evidence="1">
    <location>
        <begin position="673"/>
        <end position="684"/>
    </location>
</feature>
<evidence type="ECO:0000256" key="1">
    <source>
        <dbReference type="SAM" id="MobiDB-lite"/>
    </source>
</evidence>
<feature type="region of interest" description="Disordered" evidence="1">
    <location>
        <begin position="521"/>
        <end position="555"/>
    </location>
</feature>
<dbReference type="EMBL" id="JAACJJ010000016">
    <property type="protein sequence ID" value="KAF5324357.1"/>
    <property type="molecule type" value="Genomic_DNA"/>
</dbReference>
<feature type="compositionally biased region" description="Low complexity" evidence="1">
    <location>
        <begin position="829"/>
        <end position="839"/>
    </location>
</feature>
<feature type="compositionally biased region" description="Polar residues" evidence="1">
    <location>
        <begin position="866"/>
        <end position="908"/>
    </location>
</feature>
<keyword evidence="2" id="KW-0732">Signal</keyword>
<keyword evidence="4" id="KW-1185">Reference proteome</keyword>
<feature type="region of interest" description="Disordered" evidence="1">
    <location>
        <begin position="1069"/>
        <end position="1171"/>
    </location>
</feature>
<dbReference type="AlphaFoldDB" id="A0A8H5F5J5"/>
<feature type="region of interest" description="Disordered" evidence="1">
    <location>
        <begin position="231"/>
        <end position="268"/>
    </location>
</feature>
<comment type="caution">
    <text evidence="3">The sequence shown here is derived from an EMBL/GenBank/DDBJ whole genome shotgun (WGS) entry which is preliminary data.</text>
</comment>
<evidence type="ECO:0000313" key="3">
    <source>
        <dbReference type="EMBL" id="KAF5324357.1"/>
    </source>
</evidence>
<feature type="region of interest" description="Disordered" evidence="1">
    <location>
        <begin position="990"/>
        <end position="1041"/>
    </location>
</feature>
<organism evidence="3 4">
    <name type="scientific">Psilocybe cf. subviscida</name>
    <dbReference type="NCBI Taxonomy" id="2480587"/>
    <lineage>
        <taxon>Eukaryota</taxon>
        <taxon>Fungi</taxon>
        <taxon>Dikarya</taxon>
        <taxon>Basidiomycota</taxon>
        <taxon>Agaricomycotina</taxon>
        <taxon>Agaricomycetes</taxon>
        <taxon>Agaricomycetidae</taxon>
        <taxon>Agaricales</taxon>
        <taxon>Agaricineae</taxon>
        <taxon>Strophariaceae</taxon>
        <taxon>Psilocybe</taxon>
    </lineage>
</organism>
<proteinExistence type="predicted"/>
<accession>A0A8H5F5J5</accession>
<feature type="region of interest" description="Disordered" evidence="1">
    <location>
        <begin position="733"/>
        <end position="908"/>
    </location>
</feature>
<gene>
    <name evidence="3" type="ORF">D9619_011334</name>
</gene>
<feature type="compositionally biased region" description="Basic residues" evidence="1">
    <location>
        <begin position="521"/>
        <end position="535"/>
    </location>
</feature>
<evidence type="ECO:0000256" key="2">
    <source>
        <dbReference type="SAM" id="SignalP"/>
    </source>
</evidence>
<feature type="compositionally biased region" description="Pro residues" evidence="1">
    <location>
        <begin position="1069"/>
        <end position="1096"/>
    </location>
</feature>
<protein>
    <recommendedName>
        <fullName evidence="5">GATA-type domain-containing protein</fullName>
    </recommendedName>
</protein>
<feature type="region of interest" description="Disordered" evidence="1">
    <location>
        <begin position="920"/>
        <end position="949"/>
    </location>
</feature>
<sequence length="1269" mass="137718">MSSLLAMTPLGWLPVQVRATVEDKSKQSLFIMDGPSAVYYDFSGHHIDVGQNQLPETTSRQCSVRGCTQFVTDGLNNKMCDACRGRHRIYATTKRARRKLEKAAVANSALVGGNSLALIHESNSAIVVEKDHAVPNMWMGNGQIIVEQGSSMAHSQIISHQTDSISYWDQDMDPLLKEGMPIQTIVQPHQRSTESELAHALTYAPPRVRTQAEPVGLPLASTAGTGTAETMAEPSNQQTASSIHIPQGQSSTEEAMNQDHEKTKGIGEPTRYCSVKGCKAVIGASYEFKMCPPCRVRYRTYGTTKRAKWKNERECFQKEMEGLRMIEDEKRKAKGLRPLSDNPEELRAWELSVIDEQVPLPAVENLGSLSSLAGAISVGTPSSTQPEASTSFSPMPTGDAYAVSVSSIDTPNSVSPYPHLNMAYSGSPVAPLPARMCTVSHCHKILPGFYRFKRCEQHRLQNRYHSQLKRVREKEVKAAGPDPSEHAIGALSEMTEGSSAMGGSGVDQCVVKAMRDRRLKMLRKRKRGQSTKKAKSSAFVDGQDVPTEDAESGRPVAQACITGEVPIWDFPVGDGQSPPEDQFVNHDANHNHSSASASTQQESTGFVQAANESPSLFMKTDGKHHTNPSATKKRQYEKLSKFSCASTDCHNLLTPGIRWRMCEDCRAIERQRRTHERREARESNSEPSEGNFQIVVEDTSYADPSQNSASSVQLQDQAVSVTDANRLSERVHEFGPDADANSQSDADADAEGDEDGEGEVDVGQAIELPQGPTSHVAPEQTNPSQGRPLIWKTNAPDDSAPWASGFSKFRVEKPRPPPASKGADNQSNLKTLKPKPLLTADDGAITHRHSPGPIDSVTSIMDVASPKQTHPSAGQQSGDSVTGHSAPLVTSTIPTSEPSASVESSTQAVIGLPGAEIISSKARGKRKAASEDTVNSNPAPPPPIPVSSGSYSAPYGYPSSYSYYPYYMPSYPMPPYPYAPAMGGPGGPMKDHFPPGVPPSGPPGYPPYPYHSSQNHLHSHHPPHLHPHPPPPPHAQPYGFAPPSGLPYLPPRYTAPAWVQPSHQVPYGGYPPPPRTSNGPPPYPYYPPAFPPPPPQSSTLNAPAFNHYQPQPEPPPSTATKKKRSKANTYEPSAHPSLSENTAVPSAPSLEPDKPSPDITPESSSLSVAIVQHGNDDSVAFVNRESDVAQASSNHGDAANRRQCTTCKRALTPTCHGTICDKCKIRFKKHQMKAKQRFKLEPRKFLRDMKPSTAIAQESGHSEENVVQS</sequence>
<feature type="compositionally biased region" description="Pro residues" evidence="1">
    <location>
        <begin position="995"/>
        <end position="1009"/>
    </location>
</feature>
<feature type="region of interest" description="Disordered" evidence="1">
    <location>
        <begin position="673"/>
        <end position="693"/>
    </location>
</feature>